<keyword evidence="2" id="KW-1185">Reference proteome</keyword>
<proteinExistence type="predicted"/>
<protein>
    <recommendedName>
        <fullName evidence="3">GpW protein</fullName>
    </recommendedName>
</protein>
<evidence type="ECO:0008006" key="3">
    <source>
        <dbReference type="Google" id="ProtNLM"/>
    </source>
</evidence>
<accession>A0A9E6R8I9</accession>
<gene>
    <name evidence="1" type="ORF">K6K41_24495</name>
</gene>
<evidence type="ECO:0000313" key="1">
    <source>
        <dbReference type="EMBL" id="QZN99784.1"/>
    </source>
</evidence>
<name>A0A9E6R8I9_9HYPH</name>
<evidence type="ECO:0000313" key="2">
    <source>
        <dbReference type="Proteomes" id="UP000825701"/>
    </source>
</evidence>
<reference evidence="1" key="1">
    <citation type="submission" date="2021-08" db="EMBL/GenBank/DDBJ databases">
        <authorList>
            <person name="Zhang H."/>
            <person name="Xu M."/>
            <person name="Yu Z."/>
            <person name="Yang L."/>
            <person name="Cai Y."/>
        </authorList>
    </citation>
    <scope>NUCLEOTIDE SEQUENCE</scope>
    <source>
        <strain evidence="1">CHL1</strain>
    </source>
</reference>
<dbReference type="AlphaFoldDB" id="A0A9E6R8I9"/>
<dbReference type="KEGG" id="cmet:K6K41_24495"/>
<dbReference type="RefSeq" id="WP_261402895.1">
    <property type="nucleotide sequence ID" value="NZ_CP081869.1"/>
</dbReference>
<sequence>MARTVAELEALIAALEAEKIARLTTSRATKIGYDGKVQTEFATATLAEIDAEILRLKAELARLTGDRSPVRPVYAGFGR</sequence>
<dbReference type="Proteomes" id="UP000825701">
    <property type="component" value="Chromosome"/>
</dbReference>
<dbReference type="EMBL" id="CP081869">
    <property type="protein sequence ID" value="QZN99784.1"/>
    <property type="molecule type" value="Genomic_DNA"/>
</dbReference>
<organism evidence="1 2">
    <name type="scientific">Chenggangzhangella methanolivorans</name>
    <dbReference type="NCBI Taxonomy" id="1437009"/>
    <lineage>
        <taxon>Bacteria</taxon>
        <taxon>Pseudomonadati</taxon>
        <taxon>Pseudomonadota</taxon>
        <taxon>Alphaproteobacteria</taxon>
        <taxon>Hyphomicrobiales</taxon>
        <taxon>Methylopilaceae</taxon>
        <taxon>Chenggangzhangella</taxon>
    </lineage>
</organism>